<dbReference type="SUPFAM" id="SSF49599">
    <property type="entry name" value="TRAF domain-like"/>
    <property type="match status" value="1"/>
</dbReference>
<dbReference type="InterPro" id="IPR002083">
    <property type="entry name" value="MATH/TRAF_dom"/>
</dbReference>
<evidence type="ECO:0000259" key="3">
    <source>
        <dbReference type="PROSITE" id="PS50144"/>
    </source>
</evidence>
<keyword evidence="4" id="KW-1185">Reference proteome</keyword>
<evidence type="ECO:0000256" key="2">
    <source>
        <dbReference type="SAM" id="MobiDB-lite"/>
    </source>
</evidence>
<dbReference type="AlphaFoldDB" id="A0A0N4ZYQ7"/>
<proteinExistence type="predicted"/>
<evidence type="ECO:0000313" key="4">
    <source>
        <dbReference type="Proteomes" id="UP000038045"/>
    </source>
</evidence>
<feature type="region of interest" description="Disordered" evidence="2">
    <location>
        <begin position="317"/>
        <end position="361"/>
    </location>
</feature>
<evidence type="ECO:0000313" key="5">
    <source>
        <dbReference type="WBParaSite" id="PTRK_0001392400.1"/>
    </source>
</evidence>
<dbReference type="PROSITE" id="PS50144">
    <property type="entry name" value="MATH"/>
    <property type="match status" value="1"/>
</dbReference>
<feature type="region of interest" description="Disordered" evidence="2">
    <location>
        <begin position="13"/>
        <end position="39"/>
    </location>
</feature>
<feature type="domain" description="MATH" evidence="3">
    <location>
        <begin position="90"/>
        <end position="216"/>
    </location>
</feature>
<dbReference type="STRING" id="131310.A0A0N4ZYQ7"/>
<dbReference type="InterPro" id="IPR008974">
    <property type="entry name" value="TRAF-like"/>
</dbReference>
<sequence length="1135" mass="131329">MDYNSLNEMVEHIGNSSSKEENFQENTPDINDKNTGNEECIEGSDISEEYFMDVKDGEYSKDHLVYEKNDNKDIELDNCNPRNLLKPVYTNSICVMINNVYNLKDEFQSPLKYISGIPWKLVIKRVRPHSDKRNGECIAIYVKCCSSEKNFKISANSQIILYSHEANKPNVIKKTSHLYTEEKNLCGYNQFISMVALYVNESKYVWNDKIYVEAIIDVNKRLPDKEIEEKVKKFLDAVDESIKINKLSDARDICVHAINCFGQAYPNFASSFKKRLQDITNAQLNETIQRIEKRDLNVVTKPEKVLKKESDLKKLCQENKHGKNNKKNNTLKNDSSNTCKKPGEKPNSESSNKQQKKQNDYKVEKKLKIKDKLCECKLKHPDMIFFCKNCHDSYESKSFLFTCKIDTFYYIIYGSRSYINGIFKGMPYAYNKVLNEKLKPIEKCFIDTPLFDTIMNDSAIDKLSTLNKGVGRFVFNMHKSGSNLKNFIVCILDACERSDTIKPGNLEKIIPSIEEHFDSVEIFNNISPYHLAQFSVGKVIEYIQQNALSSLKIFEKFSMKNELTKHGTLLSSIKDPNLKEIFKNDHNYICVFPTMWLTIMSQTIDMWLILNDKFDIFKLSNKVDESIAFNKTLVNKIRSIEDKLAKKTATINELNKKFEQHLKQPKKPEVCNNKVLELEKMIEELKEQNENLKNQKKQLSEELGSVKGQCRNAERINGEKDAKYKALQKSFKLEKADLENEIKILKNRCKKYELSCLEKAYNNDMKDLQKAKSFGLKKLDEWNALSGDIYERNLDIINQNKDIITEYLNDISEQIDLATSNYNKNISLLEDGKLISQIGKIRIKNIKQCPVTTYEHFLNLSNLEGTDCDTLSFSSKLNIKKRGSIKNFSKNKFITKSPSKFDDLSSTNSDTKSKTSYQFNDIFSNVGYFDKNELKNISNNNDYESVRSFNTFNDYDRRDCNFNDYLSSPSTDNGSKQEYNSYEIIPPYNNTLKYEYSDKMDSSSMYIKPHMTNFQDVHMYNSNANSIKHIPTGITSNSTSFMGYNYSLNENSSFRNSYKSSLSNQSSEIFSNMLSMDSSSQQPYHSFNNKSIHTDSHSNQLSFLNRENVSSELPQENYSALLKAFHPLSSSDNIW</sequence>
<evidence type="ECO:0000256" key="1">
    <source>
        <dbReference type="SAM" id="Coils"/>
    </source>
</evidence>
<protein>
    <submittedName>
        <fullName evidence="5">MATH domain-containing protein</fullName>
    </submittedName>
</protein>
<keyword evidence="1" id="KW-0175">Coiled coil</keyword>
<organism evidence="4 5">
    <name type="scientific">Parastrongyloides trichosuri</name>
    <name type="common">Possum-specific nematode worm</name>
    <dbReference type="NCBI Taxonomy" id="131310"/>
    <lineage>
        <taxon>Eukaryota</taxon>
        <taxon>Metazoa</taxon>
        <taxon>Ecdysozoa</taxon>
        <taxon>Nematoda</taxon>
        <taxon>Chromadorea</taxon>
        <taxon>Rhabditida</taxon>
        <taxon>Tylenchina</taxon>
        <taxon>Panagrolaimomorpha</taxon>
        <taxon>Strongyloidoidea</taxon>
        <taxon>Strongyloididae</taxon>
        <taxon>Parastrongyloides</taxon>
    </lineage>
</organism>
<dbReference type="Proteomes" id="UP000038045">
    <property type="component" value="Unplaced"/>
</dbReference>
<dbReference type="Gene3D" id="2.60.210.10">
    <property type="entry name" value="Apoptosis, Tumor Necrosis Factor Receptor Associated Protein 2, Chain A"/>
    <property type="match status" value="1"/>
</dbReference>
<accession>A0A0N4ZYQ7</accession>
<dbReference type="SMART" id="SM00061">
    <property type="entry name" value="MATH"/>
    <property type="match status" value="1"/>
</dbReference>
<feature type="coiled-coil region" evidence="1">
    <location>
        <begin position="637"/>
        <end position="755"/>
    </location>
</feature>
<dbReference type="WBParaSite" id="PTRK_0001392400.1">
    <property type="protein sequence ID" value="PTRK_0001392400.1"/>
    <property type="gene ID" value="PTRK_0001392400"/>
</dbReference>
<name>A0A0N4ZYQ7_PARTI</name>
<reference evidence="5" key="1">
    <citation type="submission" date="2017-02" db="UniProtKB">
        <authorList>
            <consortium name="WormBaseParasite"/>
        </authorList>
    </citation>
    <scope>IDENTIFICATION</scope>
</reference>